<accession>A0A4V3FR19</accession>
<reference evidence="3 4" key="1">
    <citation type="submission" date="2019-03" db="EMBL/GenBank/DDBJ databases">
        <title>Genomic Encyclopedia of Archaeal and Bacterial Type Strains, Phase II (KMG-II): from individual species to whole genera.</title>
        <authorList>
            <person name="Goeker M."/>
        </authorList>
    </citation>
    <scope>NUCLEOTIDE SEQUENCE [LARGE SCALE GENOMIC DNA]</scope>
    <source>
        <strain evidence="3 4">DSM 45499</strain>
    </source>
</reference>
<proteinExistence type="predicted"/>
<dbReference type="InterPro" id="IPR036689">
    <property type="entry name" value="ESAT-6-like_sf"/>
</dbReference>
<dbReference type="Pfam" id="PF25547">
    <property type="entry name" value="WXG100_2"/>
    <property type="match status" value="1"/>
</dbReference>
<evidence type="ECO:0000259" key="1">
    <source>
        <dbReference type="Pfam" id="PF13539"/>
    </source>
</evidence>
<dbReference type="OrthoDB" id="4763957at2"/>
<dbReference type="SUPFAM" id="SSF55166">
    <property type="entry name" value="Hedgehog/DD-peptidase"/>
    <property type="match status" value="1"/>
</dbReference>
<dbReference type="SUPFAM" id="SSF140453">
    <property type="entry name" value="EsxAB dimer-like"/>
    <property type="match status" value="1"/>
</dbReference>
<comment type="caution">
    <text evidence="3">The sequence shown here is derived from an EMBL/GenBank/DDBJ whole genome shotgun (WGS) entry which is preliminary data.</text>
</comment>
<gene>
    <name evidence="3" type="ORF">CLV71_119103</name>
</gene>
<evidence type="ECO:0000313" key="3">
    <source>
        <dbReference type="EMBL" id="TDV41781.1"/>
    </source>
</evidence>
<dbReference type="Gene3D" id="3.30.1380.10">
    <property type="match status" value="1"/>
</dbReference>
<organism evidence="3 4">
    <name type="scientific">Actinophytocola oryzae</name>
    <dbReference type="NCBI Taxonomy" id="502181"/>
    <lineage>
        <taxon>Bacteria</taxon>
        <taxon>Bacillati</taxon>
        <taxon>Actinomycetota</taxon>
        <taxon>Actinomycetes</taxon>
        <taxon>Pseudonocardiales</taxon>
        <taxon>Pseudonocardiaceae</taxon>
    </lineage>
</organism>
<name>A0A4V3FR19_9PSEU</name>
<dbReference type="AlphaFoldDB" id="A0A4V3FR19"/>
<evidence type="ECO:0000259" key="2">
    <source>
        <dbReference type="Pfam" id="PF25547"/>
    </source>
</evidence>
<dbReference type="EMBL" id="SOCP01000019">
    <property type="protein sequence ID" value="TDV41781.1"/>
    <property type="molecule type" value="Genomic_DNA"/>
</dbReference>
<dbReference type="InterPro" id="IPR057746">
    <property type="entry name" value="CpnT-like_N"/>
</dbReference>
<feature type="domain" description="Outer membrane channel protein CpnT-like N-terminal" evidence="2">
    <location>
        <begin position="90"/>
        <end position="178"/>
    </location>
</feature>
<dbReference type="InterPro" id="IPR009045">
    <property type="entry name" value="Zn_M74/Hedgehog-like"/>
</dbReference>
<dbReference type="Proteomes" id="UP000294927">
    <property type="component" value="Unassembled WGS sequence"/>
</dbReference>
<dbReference type="Pfam" id="PF13539">
    <property type="entry name" value="Peptidase_M15_4"/>
    <property type="match status" value="1"/>
</dbReference>
<keyword evidence="4" id="KW-1185">Reference proteome</keyword>
<dbReference type="InterPro" id="IPR039561">
    <property type="entry name" value="Peptidase_M15C"/>
</dbReference>
<dbReference type="RefSeq" id="WP_133907581.1">
    <property type="nucleotide sequence ID" value="NZ_SOCP01000019.1"/>
</dbReference>
<protein>
    <submittedName>
        <fullName evidence="3">Prefoldin subunit 5</fullName>
    </submittedName>
</protein>
<feature type="domain" description="Peptidase M15C" evidence="1">
    <location>
        <begin position="403"/>
        <end position="467"/>
    </location>
</feature>
<dbReference type="GO" id="GO:0008233">
    <property type="term" value="F:peptidase activity"/>
    <property type="evidence" value="ECO:0007669"/>
    <property type="project" value="InterPro"/>
</dbReference>
<evidence type="ECO:0000313" key="4">
    <source>
        <dbReference type="Proteomes" id="UP000294927"/>
    </source>
</evidence>
<sequence length="488" mass="50270">MNDTIVASTGGTGTTGTTTAQAQNLLSHIKTTADAMEKGDVLGSAMGVANVAMDVIGIAGDPMGAITSAGVGWVLNAVSFLREPFDILKGDPSAITGSAQSWLSAAGGLTTTAQQYREASTSQTANWTGTAGNGYRTASGNQASGLEALAKASQAVSSAITNAGKAVAQARKTVMDLISEAVSKIIQICIEALSKSWLSFGASVAMGIAQSVQKAVSTAQKTVSEIQKVVQTLQQIIKTVQQIVQTVQQVKQLLQQIGVLASGDQQVSPQAQAVGYAPDTSGYYSTTAAGASGTHTPAAIESGAGLGALPAIPRVQTATDATQVAQLAQQQVPVSQNGWPVNPPRGARTIPGTDVRVNVADGPAGDVLMHVLGQVNSRVEGVALNGPAGEHDDWGYAERNVRGSQAISNHASATAVDINATRHVLGAQGTFTTDQTAEIHRILGEVDNVVRWGGDYTGRRDEMHFEIIGSQEQVAAVAARLRAEREAP</sequence>